<evidence type="ECO:0000256" key="3">
    <source>
        <dbReference type="ARBA" id="ARBA00022452"/>
    </source>
</evidence>
<dbReference type="InterPro" id="IPR036942">
    <property type="entry name" value="Beta-barrel_TonB_sf"/>
</dbReference>
<protein>
    <submittedName>
        <fullName evidence="13">SusC/RagA family TonB-linked outer membrane protein</fullName>
    </submittedName>
</protein>
<dbReference type="PROSITE" id="PS52016">
    <property type="entry name" value="TONB_DEPENDENT_REC_3"/>
    <property type="match status" value="1"/>
</dbReference>
<dbReference type="InterPro" id="IPR000531">
    <property type="entry name" value="Beta-barrel_TonB"/>
</dbReference>
<dbReference type="Gene3D" id="2.170.130.10">
    <property type="entry name" value="TonB-dependent receptor, plug domain"/>
    <property type="match status" value="1"/>
</dbReference>
<feature type="domain" description="TonB-dependent receptor plug" evidence="12">
    <location>
        <begin position="121"/>
        <end position="224"/>
    </location>
</feature>
<proteinExistence type="inferred from homology"/>
<keyword evidence="3 8" id="KW-1134">Transmembrane beta strand</keyword>
<dbReference type="OrthoDB" id="778172at2"/>
<evidence type="ECO:0000256" key="1">
    <source>
        <dbReference type="ARBA" id="ARBA00004571"/>
    </source>
</evidence>
<evidence type="ECO:0000256" key="5">
    <source>
        <dbReference type="ARBA" id="ARBA00023077"/>
    </source>
</evidence>
<dbReference type="Pfam" id="PF07715">
    <property type="entry name" value="Plug"/>
    <property type="match status" value="1"/>
</dbReference>
<evidence type="ECO:0000256" key="4">
    <source>
        <dbReference type="ARBA" id="ARBA00022692"/>
    </source>
</evidence>
<evidence type="ECO:0000256" key="9">
    <source>
        <dbReference type="RuleBase" id="RU003357"/>
    </source>
</evidence>
<dbReference type="Pfam" id="PF00593">
    <property type="entry name" value="TonB_dep_Rec_b-barrel"/>
    <property type="match status" value="1"/>
</dbReference>
<evidence type="ECO:0000256" key="7">
    <source>
        <dbReference type="ARBA" id="ARBA00023237"/>
    </source>
</evidence>
<dbReference type="NCBIfam" id="TIGR04057">
    <property type="entry name" value="SusC_RagA_signa"/>
    <property type="match status" value="1"/>
</dbReference>
<reference evidence="14" key="1">
    <citation type="submission" date="2016-04" db="EMBL/GenBank/DDBJ databases">
        <authorList>
            <person name="Chen L."/>
            <person name="Zhuang W."/>
            <person name="Wang G."/>
        </authorList>
    </citation>
    <scope>NUCLEOTIDE SEQUENCE [LARGE SCALE GENOMIC DNA]</scope>
    <source>
        <strain evidence="14">17621</strain>
    </source>
</reference>
<feature type="signal peptide" evidence="10">
    <location>
        <begin position="1"/>
        <end position="25"/>
    </location>
</feature>
<dbReference type="Pfam" id="PF13715">
    <property type="entry name" value="CarbopepD_reg_2"/>
    <property type="match status" value="1"/>
</dbReference>
<evidence type="ECO:0000259" key="12">
    <source>
        <dbReference type="Pfam" id="PF07715"/>
    </source>
</evidence>
<evidence type="ECO:0000256" key="6">
    <source>
        <dbReference type="ARBA" id="ARBA00023136"/>
    </source>
</evidence>
<comment type="caution">
    <text evidence="13">The sequence shown here is derived from an EMBL/GenBank/DDBJ whole genome shotgun (WGS) entry which is preliminary data.</text>
</comment>
<dbReference type="STRING" id="354355.SAMN05660816_05824"/>
<dbReference type="InterPro" id="IPR023996">
    <property type="entry name" value="TonB-dep_OMP_SusC/RagA"/>
</dbReference>
<dbReference type="SUPFAM" id="SSF56935">
    <property type="entry name" value="Porins"/>
    <property type="match status" value="1"/>
</dbReference>
<dbReference type="SUPFAM" id="SSF49464">
    <property type="entry name" value="Carboxypeptidase regulatory domain-like"/>
    <property type="match status" value="1"/>
</dbReference>
<dbReference type="RefSeq" id="WP_081200054.1">
    <property type="nucleotide sequence ID" value="NZ_FOCZ01000015.1"/>
</dbReference>
<feature type="domain" description="TonB-dependent receptor-like beta-barrel" evidence="11">
    <location>
        <begin position="391"/>
        <end position="783"/>
    </location>
</feature>
<dbReference type="InterPro" id="IPR037066">
    <property type="entry name" value="Plug_dom_sf"/>
</dbReference>
<dbReference type="Gene3D" id="2.60.40.1120">
    <property type="entry name" value="Carboxypeptidase-like, regulatory domain"/>
    <property type="match status" value="1"/>
</dbReference>
<keyword evidence="10" id="KW-0732">Signal</keyword>
<dbReference type="Proteomes" id="UP000192610">
    <property type="component" value="Unassembled WGS sequence"/>
</dbReference>
<dbReference type="InterPro" id="IPR008969">
    <property type="entry name" value="CarboxyPept-like_regulatory"/>
</dbReference>
<dbReference type="AlphaFoldDB" id="A0A1V9EUA0"/>
<keyword evidence="5 9" id="KW-0798">TonB box</keyword>
<comment type="subcellular location">
    <subcellularLocation>
        <location evidence="1 8">Cell outer membrane</location>
        <topology evidence="1 8">Multi-pass membrane protein</topology>
    </subcellularLocation>
</comment>
<dbReference type="GO" id="GO:0009279">
    <property type="term" value="C:cell outer membrane"/>
    <property type="evidence" value="ECO:0007669"/>
    <property type="project" value="UniProtKB-SubCell"/>
</dbReference>
<evidence type="ECO:0000256" key="10">
    <source>
        <dbReference type="SAM" id="SignalP"/>
    </source>
</evidence>
<keyword evidence="2 8" id="KW-0813">Transport</keyword>
<comment type="similarity">
    <text evidence="8 9">Belongs to the TonB-dependent receptor family.</text>
</comment>
<dbReference type="InterPro" id="IPR012910">
    <property type="entry name" value="Plug_dom"/>
</dbReference>
<dbReference type="NCBIfam" id="TIGR04056">
    <property type="entry name" value="OMP_RagA_SusC"/>
    <property type="match status" value="1"/>
</dbReference>
<dbReference type="Gene3D" id="2.40.170.20">
    <property type="entry name" value="TonB-dependent receptor, beta-barrel domain"/>
    <property type="match status" value="1"/>
</dbReference>
<gene>
    <name evidence="13" type="ORF">A4H97_28055</name>
</gene>
<name>A0A1V9EUA0_9BACT</name>
<evidence type="ECO:0000313" key="14">
    <source>
        <dbReference type="Proteomes" id="UP000192610"/>
    </source>
</evidence>
<evidence type="ECO:0000259" key="11">
    <source>
        <dbReference type="Pfam" id="PF00593"/>
    </source>
</evidence>
<keyword evidence="14" id="KW-1185">Reference proteome</keyword>
<feature type="chain" id="PRO_5010727896" evidence="10">
    <location>
        <begin position="26"/>
        <end position="1051"/>
    </location>
</feature>
<keyword evidence="4 8" id="KW-0812">Transmembrane</keyword>
<evidence type="ECO:0000256" key="2">
    <source>
        <dbReference type="ARBA" id="ARBA00022448"/>
    </source>
</evidence>
<keyword evidence="6 8" id="KW-0472">Membrane</keyword>
<accession>A0A1V9EUA0</accession>
<sequence length="1051" mass="112727">MQRKRLLLHLWCGFVLLLVCQASYAQPRSVTGTVTDEKGAPLPGATITAKGAKNNTTSNTSGKFEVAVPEGVNALVFSFIGYETKEVPLVKGSNQLDVVLKTTESSLESIVVVGYGTQKRADVTGAVGSVKGEIIKNMPVTNVTDALQGRVAGVEVIKSSGSPDAGSTIIIRGLSSLHQPTPLYIVDGVRTNGDNLNVQDIATIDILKDASAAAIYGSAAAGGVIVVTTKKGASAKPAINLNARGGVTKPKLIPLLNKAQYINLQNILHPAFFAGANRIDTLANTDWTDALYRDASEMNYNLSIAGSSPVVNYLLSGFYNKQKGIYIKNYSNIGGARINTEYKLTPFLKIGEQLSLSQRKTAPPVGSEAQLHNAPFRTLPIIPIKNADGSYGVVPSGYGGLQFGGPNPVGAAEAADAINFKNNLQGNVYAEVKLPLHLTFRTNISYAYYDESQDYYQGTYNFGTVVNNVNSLTRTAIKSSQLLTNYVLTYDQAFGGHAINAIAGFEQITNKYRNINAFQSYVGRPGYSFVQTSQSSATIAGKDDNQGLIKSFFGRINYNYKGRYYLTGSVRQDANFTVFGPNKQRGVFSAFSAGWNISEENFFAPLRSAVNRLKLRGSYGTLGNSNIPPYTYMATYSSFAGPNGLGSLSGTNFAPGGPLDIGVTVNAIPNPDLHWETVYETNLGLDGEALNGKAYFTVEYYNRDTKDMLYALPVALSAGYTAPYFTNIGKVNSKGVDILLGYRGKVADFGFDVSVNGGFNKNKVIDLNGIANDQLFDGYNYYSTGDAGFTVMPNQSITITKAGLPFGSFYGYKVLGMFKSDAEAAAATAQPGAKAGDLIFAHDSKNGATLSPDDRQVIGNPNPKFVYGANIRLTYKGFDASLLFNGVAGVDIFNGVKAYEMYPFSDGNTTSKVFGASFLGNNQLTGQPRLGIKNNDGTFTLDPNKNYTSVNSYFVEKGDYLKLKNLQVGYTFSQPVLQKAGIKTVRVFVMANNLFVITKYSGLDPELGSAYSAAAMSGFVGNAIGVTTRGLDAVSQYPQVKLYSAGIDINF</sequence>
<dbReference type="InterPro" id="IPR023997">
    <property type="entry name" value="TonB-dep_OMP_SusC/RagA_CS"/>
</dbReference>
<evidence type="ECO:0000313" key="13">
    <source>
        <dbReference type="EMBL" id="OQP49747.1"/>
    </source>
</evidence>
<dbReference type="InterPro" id="IPR039426">
    <property type="entry name" value="TonB-dep_rcpt-like"/>
</dbReference>
<dbReference type="EMBL" id="LVXG01000013">
    <property type="protein sequence ID" value="OQP49747.1"/>
    <property type="molecule type" value="Genomic_DNA"/>
</dbReference>
<keyword evidence="7 8" id="KW-0998">Cell outer membrane</keyword>
<organism evidence="13 14">
    <name type="scientific">Niastella yeongjuensis</name>
    <dbReference type="NCBI Taxonomy" id="354355"/>
    <lineage>
        <taxon>Bacteria</taxon>
        <taxon>Pseudomonadati</taxon>
        <taxon>Bacteroidota</taxon>
        <taxon>Chitinophagia</taxon>
        <taxon>Chitinophagales</taxon>
        <taxon>Chitinophagaceae</taxon>
        <taxon>Niastella</taxon>
    </lineage>
</organism>
<evidence type="ECO:0000256" key="8">
    <source>
        <dbReference type="PROSITE-ProRule" id="PRU01360"/>
    </source>
</evidence>